<dbReference type="RefSeq" id="WP_209661566.1">
    <property type="nucleotide sequence ID" value="NZ_JAGGLI010000031.1"/>
</dbReference>
<feature type="domain" description="N-acetyltransferase" evidence="3">
    <location>
        <begin position="4"/>
        <end position="167"/>
    </location>
</feature>
<keyword evidence="5" id="KW-1185">Reference proteome</keyword>
<reference evidence="4 5" key="1">
    <citation type="submission" date="2021-03" db="EMBL/GenBank/DDBJ databases">
        <title>Genomic Encyclopedia of Type Strains, Phase IV (KMG-IV): sequencing the most valuable type-strain genomes for metagenomic binning, comparative biology and taxonomic classification.</title>
        <authorList>
            <person name="Goeker M."/>
        </authorList>
    </citation>
    <scope>NUCLEOTIDE SEQUENCE [LARGE SCALE GENOMIC DNA]</scope>
    <source>
        <strain evidence="4 5">DSM 27512</strain>
    </source>
</reference>
<keyword evidence="1" id="KW-0808">Transferase</keyword>
<name>A0ABS4KL45_9FIRM</name>
<gene>
    <name evidence="4" type="ORF">J2Z35_002343</name>
</gene>
<dbReference type="EMBL" id="JAGGLI010000031">
    <property type="protein sequence ID" value="MBP2028517.1"/>
    <property type="molecule type" value="Genomic_DNA"/>
</dbReference>
<dbReference type="CDD" id="cd04301">
    <property type="entry name" value="NAT_SF"/>
    <property type="match status" value="1"/>
</dbReference>
<proteinExistence type="predicted"/>
<evidence type="ECO:0000313" key="4">
    <source>
        <dbReference type="EMBL" id="MBP2028517.1"/>
    </source>
</evidence>
<evidence type="ECO:0000256" key="1">
    <source>
        <dbReference type="ARBA" id="ARBA00022679"/>
    </source>
</evidence>
<dbReference type="Proteomes" id="UP001314903">
    <property type="component" value="Unassembled WGS sequence"/>
</dbReference>
<dbReference type="InterPro" id="IPR016181">
    <property type="entry name" value="Acyl_CoA_acyltransferase"/>
</dbReference>
<evidence type="ECO:0000256" key="2">
    <source>
        <dbReference type="ARBA" id="ARBA00023315"/>
    </source>
</evidence>
<evidence type="ECO:0000259" key="3">
    <source>
        <dbReference type="PROSITE" id="PS51186"/>
    </source>
</evidence>
<dbReference type="PROSITE" id="PS51186">
    <property type="entry name" value="GNAT"/>
    <property type="match status" value="1"/>
</dbReference>
<dbReference type="InterPro" id="IPR050832">
    <property type="entry name" value="Bact_Acetyltransf"/>
</dbReference>
<accession>A0ABS4KL45</accession>
<keyword evidence="2" id="KW-0012">Acyltransferase</keyword>
<protein>
    <submittedName>
        <fullName evidence="4">GNAT superfamily N-acetyltransferase</fullName>
    </submittedName>
</protein>
<comment type="caution">
    <text evidence="4">The sequence shown here is derived from an EMBL/GenBank/DDBJ whole genome shotgun (WGS) entry which is preliminary data.</text>
</comment>
<dbReference type="PANTHER" id="PTHR43877">
    <property type="entry name" value="AMINOALKYLPHOSPHONATE N-ACETYLTRANSFERASE-RELATED-RELATED"/>
    <property type="match status" value="1"/>
</dbReference>
<evidence type="ECO:0000313" key="5">
    <source>
        <dbReference type="Proteomes" id="UP001314903"/>
    </source>
</evidence>
<dbReference type="SUPFAM" id="SSF55729">
    <property type="entry name" value="Acyl-CoA N-acyltransferases (Nat)"/>
    <property type="match status" value="1"/>
</dbReference>
<sequence length="169" mass="19850">MENIKVREITQNEVEAGRSFLFEMVEDLFNKKRDEKIHSDIYNLEEFYLHTKDHILLGAFDKDENIIGTIALKTFINRFKAIETRYDVKTAEVGRCYVRESFRRKGIGKLLFDQAVESSHKLGYKMLYLHTHPHLPGGFDFWLKSGFEVVLVEEENIPTIHMELPLTNI</sequence>
<dbReference type="InterPro" id="IPR000182">
    <property type="entry name" value="GNAT_dom"/>
</dbReference>
<dbReference type="Gene3D" id="3.40.630.30">
    <property type="match status" value="1"/>
</dbReference>
<dbReference type="Pfam" id="PF00583">
    <property type="entry name" value="Acetyltransf_1"/>
    <property type="match status" value="1"/>
</dbReference>
<organism evidence="4 5">
    <name type="scientific">Acetoanaerobium pronyense</name>
    <dbReference type="NCBI Taxonomy" id="1482736"/>
    <lineage>
        <taxon>Bacteria</taxon>
        <taxon>Bacillati</taxon>
        <taxon>Bacillota</taxon>
        <taxon>Clostridia</taxon>
        <taxon>Peptostreptococcales</taxon>
        <taxon>Filifactoraceae</taxon>
        <taxon>Acetoanaerobium</taxon>
    </lineage>
</organism>